<evidence type="ECO:0000313" key="5">
    <source>
        <dbReference type="EMBL" id="KAF7190762.1"/>
    </source>
</evidence>
<gene>
    <name evidence="5" type="ORF">HII31_07921</name>
</gene>
<dbReference type="OrthoDB" id="5121955at2759"/>
<dbReference type="Pfam" id="PF04082">
    <property type="entry name" value="Fungal_trans"/>
    <property type="match status" value="1"/>
</dbReference>
<sequence length="729" mass="82707">MHSTHRHPSFGESTRPSSGIRKKSIPGRAKKACSHCQVRKIRCDVVERSPCSNCVDARTNCVVVEKKGPRAASREASPSFEHKQKILQHCHTFQLDDNDSAWDQDTSQRTNDRRPNIATPSNYEQAATTFDDSFNWSGNAAGQEVALTEASGSIDLSHLADLHDVFRFTRDNTVVPGFGPTDLGFNSAYVQHLSPSASTAFQIPGLSLSEAEYLGREGCLDLPPMPAFLEMARVYFLMVHPNLPIIAEDEFWSLWNGEHFTLGNYSFLLVKAMVFASINFMELETFLGLGFASKREARVMYYRQSKTLFDVGVEKDPIACAQACLLLSYYAPTYNTLRVNSYWLGNSIRFARIARADIHYRLRGRDRARSRLLKRLWWGVQMRDRILALGLRRRMQLELIQPPWQDESSILQVDDFEAELGRSHVHDLDTQHRIVDVLSLTCRLMQCLFHALTIYRHESLDERLETASSSLPETISNIQSSLRLLRHWQEQASRTFPSPIALDDAHESRPISIYANMMFIYHSAAIFALNEHLILLHQAISAARGLFSLDDCREDLETANLDMGRRVQEFVQVRLMKYLPISVSAFHAIPLVLQAINVAAARGTSNEGVENRRLEIFTRTLKGQQENFDGSDFCADVLSNLVAYAQDDEKFISSMINWRDGKETNGNGTSLANISNPNKVKLDWTNLVQKRPKLFLRLMLYLDFALCTGAPPQDDDFPLELRRDLPGPL</sequence>
<dbReference type="EMBL" id="JABCIY010000168">
    <property type="protein sequence ID" value="KAF7190762.1"/>
    <property type="molecule type" value="Genomic_DNA"/>
</dbReference>
<proteinExistence type="predicted"/>
<evidence type="ECO:0000313" key="6">
    <source>
        <dbReference type="Proteomes" id="UP000660729"/>
    </source>
</evidence>
<dbReference type="GO" id="GO:0003677">
    <property type="term" value="F:DNA binding"/>
    <property type="evidence" value="ECO:0007669"/>
    <property type="project" value="InterPro"/>
</dbReference>
<feature type="domain" description="Zn(2)-C6 fungal-type" evidence="4">
    <location>
        <begin position="32"/>
        <end position="63"/>
    </location>
</feature>
<name>A0A8H6RHP3_9PEZI</name>
<protein>
    <submittedName>
        <fullName evidence="5">Cutinase transcription factor 1 beta</fullName>
    </submittedName>
</protein>
<dbReference type="GO" id="GO:0006351">
    <property type="term" value="P:DNA-templated transcription"/>
    <property type="evidence" value="ECO:0007669"/>
    <property type="project" value="InterPro"/>
</dbReference>
<dbReference type="CDD" id="cd12148">
    <property type="entry name" value="fungal_TF_MHR"/>
    <property type="match status" value="1"/>
</dbReference>
<dbReference type="InterPro" id="IPR052761">
    <property type="entry name" value="Fungal_Detox/Toxin_TFs"/>
</dbReference>
<evidence type="ECO:0000256" key="3">
    <source>
        <dbReference type="SAM" id="MobiDB-lite"/>
    </source>
</evidence>
<dbReference type="Proteomes" id="UP000660729">
    <property type="component" value="Unassembled WGS sequence"/>
</dbReference>
<dbReference type="InterPro" id="IPR036864">
    <property type="entry name" value="Zn2-C6_fun-type_DNA-bd_sf"/>
</dbReference>
<dbReference type="CDD" id="cd00067">
    <property type="entry name" value="GAL4"/>
    <property type="match status" value="1"/>
</dbReference>
<dbReference type="Gene3D" id="4.10.240.10">
    <property type="entry name" value="Zn(2)-C6 fungal-type DNA-binding domain"/>
    <property type="match status" value="1"/>
</dbReference>
<dbReference type="SMART" id="SM00066">
    <property type="entry name" value="GAL4"/>
    <property type="match status" value="1"/>
</dbReference>
<dbReference type="InterPro" id="IPR007219">
    <property type="entry name" value="XnlR_reg_dom"/>
</dbReference>
<dbReference type="AlphaFoldDB" id="A0A8H6RHP3"/>
<keyword evidence="6" id="KW-1185">Reference proteome</keyword>
<dbReference type="PROSITE" id="PS50048">
    <property type="entry name" value="ZN2_CY6_FUNGAL_2"/>
    <property type="match status" value="1"/>
</dbReference>
<dbReference type="PANTHER" id="PTHR47425:SF2">
    <property type="entry name" value="FARB-RELATED"/>
    <property type="match status" value="1"/>
</dbReference>
<dbReference type="Pfam" id="PF00172">
    <property type="entry name" value="Zn_clus"/>
    <property type="match status" value="1"/>
</dbReference>
<dbReference type="InterPro" id="IPR001138">
    <property type="entry name" value="Zn2Cys6_DnaBD"/>
</dbReference>
<feature type="region of interest" description="Disordered" evidence="3">
    <location>
        <begin position="98"/>
        <end position="119"/>
    </location>
</feature>
<evidence type="ECO:0000259" key="4">
    <source>
        <dbReference type="PROSITE" id="PS50048"/>
    </source>
</evidence>
<keyword evidence="1" id="KW-0479">Metal-binding</keyword>
<dbReference type="SUPFAM" id="SSF57701">
    <property type="entry name" value="Zn2/Cys6 DNA-binding domain"/>
    <property type="match status" value="1"/>
</dbReference>
<reference evidence="5" key="1">
    <citation type="submission" date="2020-04" db="EMBL/GenBank/DDBJ databases">
        <title>Draft genome resource of the tomato pathogen Pseudocercospora fuligena.</title>
        <authorList>
            <person name="Zaccaron A."/>
        </authorList>
    </citation>
    <scope>NUCLEOTIDE SEQUENCE</scope>
    <source>
        <strain evidence="5">PF001</strain>
    </source>
</reference>
<organism evidence="5 6">
    <name type="scientific">Pseudocercospora fuligena</name>
    <dbReference type="NCBI Taxonomy" id="685502"/>
    <lineage>
        <taxon>Eukaryota</taxon>
        <taxon>Fungi</taxon>
        <taxon>Dikarya</taxon>
        <taxon>Ascomycota</taxon>
        <taxon>Pezizomycotina</taxon>
        <taxon>Dothideomycetes</taxon>
        <taxon>Dothideomycetidae</taxon>
        <taxon>Mycosphaerellales</taxon>
        <taxon>Mycosphaerellaceae</taxon>
        <taxon>Pseudocercospora</taxon>
    </lineage>
</organism>
<evidence type="ECO:0000256" key="2">
    <source>
        <dbReference type="ARBA" id="ARBA00023242"/>
    </source>
</evidence>
<dbReference type="GO" id="GO:0000981">
    <property type="term" value="F:DNA-binding transcription factor activity, RNA polymerase II-specific"/>
    <property type="evidence" value="ECO:0007669"/>
    <property type="project" value="InterPro"/>
</dbReference>
<dbReference type="PANTHER" id="PTHR47425">
    <property type="entry name" value="FARB-RELATED"/>
    <property type="match status" value="1"/>
</dbReference>
<feature type="region of interest" description="Disordered" evidence="3">
    <location>
        <begin position="1"/>
        <end position="26"/>
    </location>
</feature>
<dbReference type="GO" id="GO:0008270">
    <property type="term" value="F:zinc ion binding"/>
    <property type="evidence" value="ECO:0007669"/>
    <property type="project" value="InterPro"/>
</dbReference>
<evidence type="ECO:0000256" key="1">
    <source>
        <dbReference type="ARBA" id="ARBA00022723"/>
    </source>
</evidence>
<accession>A0A8H6RHP3</accession>
<keyword evidence="2" id="KW-0539">Nucleus</keyword>
<comment type="caution">
    <text evidence="5">The sequence shown here is derived from an EMBL/GenBank/DDBJ whole genome shotgun (WGS) entry which is preliminary data.</text>
</comment>